<keyword evidence="9" id="KW-0046">Antibiotic resistance</keyword>
<evidence type="ECO:0000259" key="13">
    <source>
        <dbReference type="Pfam" id="PF22813"/>
    </source>
</evidence>
<evidence type="ECO:0000256" key="8">
    <source>
        <dbReference type="ARBA" id="ARBA00023136"/>
    </source>
</evidence>
<dbReference type="AlphaFoldDB" id="A0A418HQU3"/>
<evidence type="ECO:0000313" key="17">
    <source>
        <dbReference type="Proteomes" id="UP000283576"/>
    </source>
</evidence>
<keyword evidence="7 11" id="KW-1133">Transmembrane helix</keyword>
<dbReference type="GO" id="GO:0046677">
    <property type="term" value="P:response to antibiotic"/>
    <property type="evidence" value="ECO:0007669"/>
    <property type="project" value="UniProtKB-KW"/>
</dbReference>
<dbReference type="InterPro" id="IPR023599">
    <property type="entry name" value="Mem_prot_TcaA"/>
</dbReference>
<dbReference type="PIRSF" id="PIRSF032522">
    <property type="entry name" value="TcaA"/>
    <property type="match status" value="1"/>
</dbReference>
<dbReference type="Pfam" id="PF22820">
    <property type="entry name" value="TcaA_3rd_4th"/>
    <property type="match status" value="1"/>
</dbReference>
<dbReference type="Proteomes" id="UP000283576">
    <property type="component" value="Unassembled WGS sequence"/>
</dbReference>
<protein>
    <recommendedName>
        <fullName evidence="10">Membrane-associated protein</fullName>
    </recommendedName>
</protein>
<keyword evidence="2 10" id="KW-1003">Cell membrane</keyword>
<dbReference type="PANTHER" id="PTHR40038">
    <property type="entry name" value="MEMBRANE-ASSOCIATED PROTEIN TCAA"/>
    <property type="match status" value="1"/>
</dbReference>
<evidence type="ECO:0000259" key="12">
    <source>
        <dbReference type="Pfam" id="PF13248"/>
    </source>
</evidence>
<comment type="similarity">
    <text evidence="10">Belongs to the tcaA family.</text>
</comment>
<gene>
    <name evidence="16" type="ORF">BUZ01_04880</name>
</gene>
<dbReference type="GO" id="GO:0005886">
    <property type="term" value="C:plasma membrane"/>
    <property type="evidence" value="ECO:0007669"/>
    <property type="project" value="UniProtKB-SubCell"/>
</dbReference>
<keyword evidence="4" id="KW-0479">Metal-binding</keyword>
<evidence type="ECO:0000259" key="15">
    <source>
        <dbReference type="Pfam" id="PF22820"/>
    </source>
</evidence>
<keyword evidence="8 10" id="KW-0472">Membrane</keyword>
<evidence type="ECO:0000256" key="10">
    <source>
        <dbReference type="PIRNR" id="PIRNR032522"/>
    </source>
</evidence>
<evidence type="ECO:0000256" key="11">
    <source>
        <dbReference type="SAM" id="Phobius"/>
    </source>
</evidence>
<feature type="domain" description="TcaA 4th" evidence="15">
    <location>
        <begin position="271"/>
        <end position="339"/>
    </location>
</feature>
<feature type="domain" description="Putative zinc-ribbon" evidence="12">
    <location>
        <begin position="1"/>
        <end position="25"/>
    </location>
</feature>
<feature type="domain" description="TcaA protein NTF2-like" evidence="14">
    <location>
        <begin position="359"/>
        <end position="460"/>
    </location>
</feature>
<dbReference type="Pfam" id="PF13248">
    <property type="entry name" value="Zn_ribbon_3"/>
    <property type="match status" value="1"/>
</dbReference>
<dbReference type="InterPro" id="IPR054529">
    <property type="entry name" value="TcaA_2nd"/>
</dbReference>
<dbReference type="Pfam" id="PF22813">
    <property type="entry name" value="TcaA_2nd"/>
    <property type="match status" value="1"/>
</dbReference>
<accession>A0A418HQU3</accession>
<dbReference type="InterPro" id="IPR059113">
    <property type="entry name" value="Znf_ribbon"/>
</dbReference>
<feature type="transmembrane region" description="Helical" evidence="11">
    <location>
        <begin position="52"/>
        <end position="72"/>
    </location>
</feature>
<keyword evidence="6" id="KW-0862">Zinc</keyword>
<dbReference type="RefSeq" id="WP_119624451.1">
    <property type="nucleotide sequence ID" value="NZ_JAIBNU010000003.1"/>
</dbReference>
<dbReference type="PANTHER" id="PTHR40038:SF1">
    <property type="entry name" value="MEMBRANE-ASSOCIATED PROTEIN TCAA"/>
    <property type="match status" value="1"/>
</dbReference>
<organism evidence="16 17">
    <name type="scientific">Staphylococcus gallinarum</name>
    <dbReference type="NCBI Taxonomy" id="1293"/>
    <lineage>
        <taxon>Bacteria</taxon>
        <taxon>Bacillati</taxon>
        <taxon>Bacillota</taxon>
        <taxon>Bacilli</taxon>
        <taxon>Bacillales</taxon>
        <taxon>Staphylococcaceae</taxon>
        <taxon>Staphylococcus</taxon>
    </lineage>
</organism>
<keyword evidence="5" id="KW-0863">Zinc-finger</keyword>
<dbReference type="EMBL" id="QXRZ01000002">
    <property type="protein sequence ID" value="RIL43966.1"/>
    <property type="molecule type" value="Genomic_DNA"/>
</dbReference>
<sequence>MQKCPECGGNMRDGQRKCRHCGHRIKGRANDNEMTRATKESNSTSNLKIRKIIPFGIAFFIIVLLIIIFFLVRNFNSPEAQSEILINAIENNDTQKLSTLLSSQNNSVDENEATAYIKYIKKEVGMKQFVKDVNSKITKLNKSSTKEAGFVTAKNGEKVLRISKNGRRYFLFDNMSFTAPTKEAIVKPKDDTTYKFKSQDKQKTVVADKNKTTSLGKFIPGDYELDAKKEMENGQFSGQLKFNFNNSNNETIDVTEDFNEAYIQVELNGASNIDKNTVKVKINDKTYKYKKDKSYGPYPKTQEVTISAEGQAKKKTFKSSATTVKTDNLRDNTHVSLNFDEDEIDKYVKKKEKEENSFRNKVVNFFGKYTTALNSASSQNDFSVISDYLKKNSANYKETKKDIASQNALYIQQPQITDIIRVGKTFYVTGQTFKANGEYGNVNYELEGSKDADDLKVVNYSES</sequence>
<evidence type="ECO:0000259" key="14">
    <source>
        <dbReference type="Pfam" id="PF22819"/>
    </source>
</evidence>
<evidence type="ECO:0000256" key="5">
    <source>
        <dbReference type="ARBA" id="ARBA00022771"/>
    </source>
</evidence>
<reference evidence="16 17" key="1">
    <citation type="journal article" date="2016" name="Front. Microbiol.">
        <title>Comprehensive Phylogenetic Analysis of Bovine Non-aureus Staphylococci Species Based on Whole-Genome Sequencing.</title>
        <authorList>
            <person name="Naushad S."/>
            <person name="Barkema H.W."/>
            <person name="Luby C."/>
            <person name="Condas L.A."/>
            <person name="Nobrega D.B."/>
            <person name="Carson D.A."/>
            <person name="De Buck J."/>
        </authorList>
    </citation>
    <scope>NUCLEOTIDE SEQUENCE [LARGE SCALE GENOMIC DNA]</scope>
    <source>
        <strain evidence="16 17">SNUC 1388</strain>
    </source>
</reference>
<evidence type="ECO:0000256" key="1">
    <source>
        <dbReference type="ARBA" id="ARBA00004162"/>
    </source>
</evidence>
<evidence type="ECO:0000256" key="3">
    <source>
        <dbReference type="ARBA" id="ARBA00022692"/>
    </source>
</evidence>
<dbReference type="GO" id="GO:0008270">
    <property type="term" value="F:zinc ion binding"/>
    <property type="evidence" value="ECO:0007669"/>
    <property type="project" value="UniProtKB-KW"/>
</dbReference>
<evidence type="ECO:0000256" key="4">
    <source>
        <dbReference type="ARBA" id="ARBA00022723"/>
    </source>
</evidence>
<comment type="caution">
    <text evidence="16">The sequence shown here is derived from an EMBL/GenBank/DDBJ whole genome shotgun (WGS) entry which is preliminary data.</text>
</comment>
<evidence type="ECO:0000256" key="6">
    <source>
        <dbReference type="ARBA" id="ARBA00022833"/>
    </source>
</evidence>
<feature type="domain" description="TcaA second" evidence="13">
    <location>
        <begin position="78"/>
        <end position="178"/>
    </location>
</feature>
<comment type="subcellular location">
    <subcellularLocation>
        <location evidence="1 10">Cell membrane</location>
        <topology evidence="1 10">Single-pass membrane protein</topology>
    </subcellularLocation>
</comment>
<evidence type="ECO:0000313" key="16">
    <source>
        <dbReference type="EMBL" id="RIL43966.1"/>
    </source>
</evidence>
<evidence type="ECO:0000256" key="9">
    <source>
        <dbReference type="ARBA" id="ARBA00023251"/>
    </source>
</evidence>
<proteinExistence type="inferred from homology"/>
<dbReference type="InterPro" id="IPR054530">
    <property type="entry name" value="TcaA_4th"/>
</dbReference>
<dbReference type="InterPro" id="IPR054528">
    <property type="entry name" value="TcaA_5th"/>
</dbReference>
<evidence type="ECO:0000256" key="7">
    <source>
        <dbReference type="ARBA" id="ARBA00022989"/>
    </source>
</evidence>
<dbReference type="Pfam" id="PF22819">
    <property type="entry name" value="TcaA_5th"/>
    <property type="match status" value="1"/>
</dbReference>
<keyword evidence="3 11" id="KW-0812">Transmembrane</keyword>
<name>A0A418HQU3_STAGA</name>
<evidence type="ECO:0000256" key="2">
    <source>
        <dbReference type="ARBA" id="ARBA00022475"/>
    </source>
</evidence>